<dbReference type="EMBL" id="BFAA01011964">
    <property type="protein sequence ID" value="GCB79296.1"/>
    <property type="molecule type" value="Genomic_DNA"/>
</dbReference>
<feature type="domain" description="PAR14-like first RRM" evidence="2">
    <location>
        <begin position="7"/>
        <end position="81"/>
    </location>
</feature>
<gene>
    <name evidence="3" type="ORF">scyTo_0017869</name>
</gene>
<feature type="non-terminal residue" evidence="3">
    <location>
        <position position="339"/>
    </location>
</feature>
<accession>A0A401Q1Q9</accession>
<dbReference type="InterPro" id="IPR057051">
    <property type="entry name" value="PARP14_RPM_1"/>
</dbReference>
<evidence type="ECO:0000259" key="2">
    <source>
        <dbReference type="Pfam" id="PF23222"/>
    </source>
</evidence>
<evidence type="ECO:0000313" key="4">
    <source>
        <dbReference type="Proteomes" id="UP000288216"/>
    </source>
</evidence>
<protein>
    <recommendedName>
        <fullName evidence="2">PAR14-like first RRM domain-containing protein</fullName>
    </recommendedName>
</protein>
<dbReference type="AlphaFoldDB" id="A0A401Q1Q9"/>
<sequence length="339" mass="37912">MAGFPVLVEGLPFELDSVRSKLAIYFQSKKKSGGGECEVRAHQDQRKVLVYFKSEEVQKNVVKKDLHTVQLLDPEPVQLRVTLYDYGSNGGSSVSPIRVTADTNKEPAIEQTQLLTSSQEHSKHDQSPAKEVRNRGPADPVEESVLETSERGESHCSQLLVSSDGPIQTDVVAMYFERFVPDVEISENAESSWFVTCPSSADLEKIILLKQHKVGGKTLKVQLYDQAKEDEKYEPRTFLLRGFDGNSRLGHVALYVDSLSNNTQHHIEPLQDGESVVVTFETDLDAKSFLQNCCQKQFENHCITAQRLAKTNSVCIEGIHPSCSDDFLDLYFSNTKRSG</sequence>
<feature type="region of interest" description="Disordered" evidence="1">
    <location>
        <begin position="114"/>
        <end position="149"/>
    </location>
</feature>
<dbReference type="OrthoDB" id="6133115at2759"/>
<dbReference type="STRING" id="75743.A0A401Q1Q9"/>
<organism evidence="3 4">
    <name type="scientific">Scyliorhinus torazame</name>
    <name type="common">Cloudy catshark</name>
    <name type="synonym">Catulus torazame</name>
    <dbReference type="NCBI Taxonomy" id="75743"/>
    <lineage>
        <taxon>Eukaryota</taxon>
        <taxon>Metazoa</taxon>
        <taxon>Chordata</taxon>
        <taxon>Craniata</taxon>
        <taxon>Vertebrata</taxon>
        <taxon>Chondrichthyes</taxon>
        <taxon>Elasmobranchii</taxon>
        <taxon>Galeomorphii</taxon>
        <taxon>Galeoidea</taxon>
        <taxon>Carcharhiniformes</taxon>
        <taxon>Scyliorhinidae</taxon>
        <taxon>Scyliorhinus</taxon>
    </lineage>
</organism>
<name>A0A401Q1Q9_SCYTO</name>
<feature type="compositionally biased region" description="Basic and acidic residues" evidence="1">
    <location>
        <begin position="120"/>
        <end position="136"/>
    </location>
</feature>
<dbReference type="Proteomes" id="UP000288216">
    <property type="component" value="Unassembled WGS sequence"/>
</dbReference>
<dbReference type="Pfam" id="PF23222">
    <property type="entry name" value="RRM_PARP14_1"/>
    <property type="match status" value="1"/>
</dbReference>
<keyword evidence="4" id="KW-1185">Reference proteome</keyword>
<comment type="caution">
    <text evidence="3">The sequence shown here is derived from an EMBL/GenBank/DDBJ whole genome shotgun (WGS) entry which is preliminary data.</text>
</comment>
<dbReference type="Gene3D" id="3.30.70.330">
    <property type="match status" value="1"/>
</dbReference>
<reference evidence="3 4" key="1">
    <citation type="journal article" date="2018" name="Nat. Ecol. Evol.">
        <title>Shark genomes provide insights into elasmobranch evolution and the origin of vertebrates.</title>
        <authorList>
            <person name="Hara Y"/>
            <person name="Yamaguchi K"/>
            <person name="Onimaru K"/>
            <person name="Kadota M"/>
            <person name="Koyanagi M"/>
            <person name="Keeley SD"/>
            <person name="Tatsumi K"/>
            <person name="Tanaka K"/>
            <person name="Motone F"/>
            <person name="Kageyama Y"/>
            <person name="Nozu R"/>
            <person name="Adachi N"/>
            <person name="Nishimura O"/>
            <person name="Nakagawa R"/>
            <person name="Tanegashima C"/>
            <person name="Kiyatake I"/>
            <person name="Matsumoto R"/>
            <person name="Murakumo K"/>
            <person name="Nishida K"/>
            <person name="Terakita A"/>
            <person name="Kuratani S"/>
            <person name="Sato K"/>
            <person name="Hyodo S Kuraku.S."/>
        </authorList>
    </citation>
    <scope>NUCLEOTIDE SEQUENCE [LARGE SCALE GENOMIC DNA]</scope>
</reference>
<evidence type="ECO:0000256" key="1">
    <source>
        <dbReference type="SAM" id="MobiDB-lite"/>
    </source>
</evidence>
<dbReference type="InterPro" id="IPR012677">
    <property type="entry name" value="Nucleotide-bd_a/b_plait_sf"/>
</dbReference>
<proteinExistence type="predicted"/>
<evidence type="ECO:0000313" key="3">
    <source>
        <dbReference type="EMBL" id="GCB79296.1"/>
    </source>
</evidence>